<name>A0AAV4QBP9_CAEEX</name>
<comment type="caution">
    <text evidence="1">The sequence shown here is derived from an EMBL/GenBank/DDBJ whole genome shotgun (WGS) entry which is preliminary data.</text>
</comment>
<organism evidence="1 2">
    <name type="scientific">Caerostris extrusa</name>
    <name type="common">Bark spider</name>
    <name type="synonym">Caerostris bankana</name>
    <dbReference type="NCBI Taxonomy" id="172846"/>
    <lineage>
        <taxon>Eukaryota</taxon>
        <taxon>Metazoa</taxon>
        <taxon>Ecdysozoa</taxon>
        <taxon>Arthropoda</taxon>
        <taxon>Chelicerata</taxon>
        <taxon>Arachnida</taxon>
        <taxon>Araneae</taxon>
        <taxon>Araneomorphae</taxon>
        <taxon>Entelegynae</taxon>
        <taxon>Araneoidea</taxon>
        <taxon>Araneidae</taxon>
        <taxon>Caerostris</taxon>
    </lineage>
</organism>
<evidence type="ECO:0000313" key="1">
    <source>
        <dbReference type="EMBL" id="GIY06829.1"/>
    </source>
</evidence>
<protein>
    <submittedName>
        <fullName evidence="1">Uncharacterized protein</fullName>
    </submittedName>
</protein>
<proteinExistence type="predicted"/>
<keyword evidence="2" id="KW-1185">Reference proteome</keyword>
<dbReference type="AlphaFoldDB" id="A0AAV4QBP9"/>
<reference evidence="1 2" key="1">
    <citation type="submission" date="2021-06" db="EMBL/GenBank/DDBJ databases">
        <title>Caerostris extrusa draft genome.</title>
        <authorList>
            <person name="Kono N."/>
            <person name="Arakawa K."/>
        </authorList>
    </citation>
    <scope>NUCLEOTIDE SEQUENCE [LARGE SCALE GENOMIC DNA]</scope>
</reference>
<sequence length="82" mass="9336">MFGTWYTYRKCLGPGILTATCEKCLGPGILTANVKIFGTCEPGRSVWDLVYLQPPVKSVWDLENRSQFLSWMEEKMSSKGQR</sequence>
<dbReference type="EMBL" id="BPLR01006004">
    <property type="protein sequence ID" value="GIY06829.1"/>
    <property type="molecule type" value="Genomic_DNA"/>
</dbReference>
<evidence type="ECO:0000313" key="2">
    <source>
        <dbReference type="Proteomes" id="UP001054945"/>
    </source>
</evidence>
<gene>
    <name evidence="1" type="ORF">CEXT_721541</name>
</gene>
<dbReference type="Proteomes" id="UP001054945">
    <property type="component" value="Unassembled WGS sequence"/>
</dbReference>
<accession>A0AAV4QBP9</accession>